<reference evidence="3 4" key="1">
    <citation type="submission" date="2017-01" db="EMBL/GenBank/DDBJ databases">
        <title>The cable genome- insights into the physiology and evolution of filamentous bacteria capable of sulfide oxidation via long distance electron transfer.</title>
        <authorList>
            <person name="Schreiber L."/>
            <person name="Bjerg J.T."/>
            <person name="Boggild A."/>
            <person name="Van De Vossenberg J."/>
            <person name="Meysman F."/>
            <person name="Nielsen L.P."/>
            <person name="Schramm A."/>
            <person name="Kjeldsen K.U."/>
        </authorList>
    </citation>
    <scope>NUCLEOTIDE SEQUENCE [LARGE SCALE GENOMIC DNA]</scope>
    <source>
        <strain evidence="3">A5</strain>
    </source>
</reference>
<proteinExistence type="inferred from homology"/>
<name>A0A444JBK9_9BACT</name>
<dbReference type="PANTHER" id="PTHR46268:SF6">
    <property type="entry name" value="UNIVERSAL STRESS PROTEIN UP12"/>
    <property type="match status" value="1"/>
</dbReference>
<evidence type="ECO:0000256" key="1">
    <source>
        <dbReference type="ARBA" id="ARBA00008791"/>
    </source>
</evidence>
<evidence type="ECO:0000259" key="2">
    <source>
        <dbReference type="Pfam" id="PF00582"/>
    </source>
</evidence>
<dbReference type="Proteomes" id="UP000288892">
    <property type="component" value="Unassembled WGS sequence"/>
</dbReference>
<dbReference type="EMBL" id="MTKS01000326">
    <property type="protein sequence ID" value="RWX50397.1"/>
    <property type="molecule type" value="Genomic_DNA"/>
</dbReference>
<dbReference type="SUPFAM" id="SSF52402">
    <property type="entry name" value="Adenine nucleotide alpha hydrolases-like"/>
    <property type="match status" value="1"/>
</dbReference>
<protein>
    <submittedName>
        <fullName evidence="3">Universal stress protein family protein</fullName>
    </submittedName>
</protein>
<gene>
    <name evidence="3" type="ORF">VU01_13263</name>
</gene>
<evidence type="ECO:0000313" key="4">
    <source>
        <dbReference type="Proteomes" id="UP000288892"/>
    </source>
</evidence>
<dbReference type="InterPro" id="IPR006016">
    <property type="entry name" value="UspA"/>
</dbReference>
<dbReference type="CDD" id="cd00293">
    <property type="entry name" value="USP-like"/>
    <property type="match status" value="1"/>
</dbReference>
<comment type="similarity">
    <text evidence="1">Belongs to the universal stress protein A family.</text>
</comment>
<dbReference type="AlphaFoldDB" id="A0A444JBK9"/>
<dbReference type="PANTHER" id="PTHR46268">
    <property type="entry name" value="STRESS RESPONSE PROTEIN NHAX"/>
    <property type="match status" value="1"/>
</dbReference>
<comment type="caution">
    <text evidence="3">The sequence shown here is derived from an EMBL/GenBank/DDBJ whole genome shotgun (WGS) entry which is preliminary data.</text>
</comment>
<sequence length="65" mass="6921">MIFRPMALVGKPAADVIAKAAEEKEVDMILIGGHGKGLSKLLMGHVTEKVIGKAHCAVLVIEKEK</sequence>
<dbReference type="InterPro" id="IPR006015">
    <property type="entry name" value="Universal_stress_UspA"/>
</dbReference>
<keyword evidence="4" id="KW-1185">Reference proteome</keyword>
<feature type="domain" description="UspA" evidence="2">
    <location>
        <begin position="8"/>
        <end position="61"/>
    </location>
</feature>
<accession>A0A444JBK9</accession>
<dbReference type="Pfam" id="PF00582">
    <property type="entry name" value="Usp"/>
    <property type="match status" value="1"/>
</dbReference>
<dbReference type="PRINTS" id="PR01438">
    <property type="entry name" value="UNVRSLSTRESS"/>
</dbReference>
<dbReference type="Gene3D" id="3.40.50.620">
    <property type="entry name" value="HUPs"/>
    <property type="match status" value="1"/>
</dbReference>
<dbReference type="InterPro" id="IPR014729">
    <property type="entry name" value="Rossmann-like_a/b/a_fold"/>
</dbReference>
<evidence type="ECO:0000313" key="3">
    <source>
        <dbReference type="EMBL" id="RWX50397.1"/>
    </source>
</evidence>
<organism evidence="3 4">
    <name type="scientific">Candidatus Electrothrix marina</name>
    <dbReference type="NCBI Taxonomy" id="1859130"/>
    <lineage>
        <taxon>Bacteria</taxon>
        <taxon>Pseudomonadati</taxon>
        <taxon>Thermodesulfobacteriota</taxon>
        <taxon>Desulfobulbia</taxon>
        <taxon>Desulfobulbales</taxon>
        <taxon>Desulfobulbaceae</taxon>
        <taxon>Candidatus Electrothrix</taxon>
    </lineage>
</organism>